<gene>
    <name evidence="1" type="ORF">CLUMA_CG014987</name>
</gene>
<dbReference type="OrthoDB" id="5317514at2759"/>
<organism evidence="1 2">
    <name type="scientific">Clunio marinus</name>
    <dbReference type="NCBI Taxonomy" id="568069"/>
    <lineage>
        <taxon>Eukaryota</taxon>
        <taxon>Metazoa</taxon>
        <taxon>Ecdysozoa</taxon>
        <taxon>Arthropoda</taxon>
        <taxon>Hexapoda</taxon>
        <taxon>Insecta</taxon>
        <taxon>Pterygota</taxon>
        <taxon>Neoptera</taxon>
        <taxon>Endopterygota</taxon>
        <taxon>Diptera</taxon>
        <taxon>Nematocera</taxon>
        <taxon>Chironomoidea</taxon>
        <taxon>Chironomidae</taxon>
        <taxon>Clunio</taxon>
    </lineage>
</organism>
<keyword evidence="2" id="KW-1185">Reference proteome</keyword>
<sequence length="76" mass="8580">MSLELESNLIELLLCSEVFTFMVIIGAPKADTSQYQQGVSQGGAVYRCDISDDNRCQIIHFDSNGELKELIFEKYN</sequence>
<name>A0A1J1INH2_9DIPT</name>
<accession>A0A1J1INH2</accession>
<dbReference type="STRING" id="568069.A0A1J1INH2"/>
<evidence type="ECO:0000313" key="1">
    <source>
        <dbReference type="EMBL" id="CRL01771.1"/>
    </source>
</evidence>
<dbReference type="Proteomes" id="UP000183832">
    <property type="component" value="Unassembled WGS sequence"/>
</dbReference>
<dbReference type="Gene3D" id="2.130.10.130">
    <property type="entry name" value="Integrin alpha, N-terminal"/>
    <property type="match status" value="1"/>
</dbReference>
<dbReference type="InterPro" id="IPR028994">
    <property type="entry name" value="Integrin_alpha_N"/>
</dbReference>
<evidence type="ECO:0000313" key="2">
    <source>
        <dbReference type="Proteomes" id="UP000183832"/>
    </source>
</evidence>
<dbReference type="AlphaFoldDB" id="A0A1J1INH2"/>
<dbReference type="EMBL" id="CVRI01000056">
    <property type="protein sequence ID" value="CRL01771.1"/>
    <property type="molecule type" value="Genomic_DNA"/>
</dbReference>
<protein>
    <submittedName>
        <fullName evidence="1">CLUMA_CG014987, isoform A</fullName>
    </submittedName>
</protein>
<proteinExistence type="predicted"/>
<reference evidence="1 2" key="1">
    <citation type="submission" date="2015-04" db="EMBL/GenBank/DDBJ databases">
        <authorList>
            <person name="Syromyatnikov M.Y."/>
            <person name="Popov V.N."/>
        </authorList>
    </citation>
    <scope>NUCLEOTIDE SEQUENCE [LARGE SCALE GENOMIC DNA]</scope>
</reference>